<proteinExistence type="predicted"/>
<organism evidence="2 3">
    <name type="scientific">Candidatus Clostridium stratigraminis</name>
    <dbReference type="NCBI Taxonomy" id="3381661"/>
    <lineage>
        <taxon>Bacteria</taxon>
        <taxon>Bacillati</taxon>
        <taxon>Bacillota</taxon>
        <taxon>Clostridia</taxon>
        <taxon>Eubacteriales</taxon>
        <taxon>Clostridiaceae</taxon>
        <taxon>Clostridium</taxon>
    </lineage>
</organism>
<evidence type="ECO:0000313" key="3">
    <source>
        <dbReference type="Proteomes" id="UP001623591"/>
    </source>
</evidence>
<accession>A0ABW8T634</accession>
<evidence type="ECO:0000313" key="2">
    <source>
        <dbReference type="EMBL" id="MFL0247872.1"/>
    </source>
</evidence>
<feature type="region of interest" description="Disordered" evidence="1">
    <location>
        <begin position="126"/>
        <end position="146"/>
    </location>
</feature>
<gene>
    <name evidence="2" type="ORF">ACJDUG_12910</name>
</gene>
<protein>
    <submittedName>
        <fullName evidence="2">Uncharacterized protein</fullName>
    </submittedName>
</protein>
<reference evidence="2 3" key="1">
    <citation type="submission" date="2024-11" db="EMBL/GenBank/DDBJ databases">
        <authorList>
            <person name="Heng Y.C."/>
            <person name="Lim A.C.H."/>
            <person name="Lee J.K.Y."/>
            <person name="Kittelmann S."/>
        </authorList>
    </citation>
    <scope>NUCLEOTIDE SEQUENCE [LARGE SCALE GENOMIC DNA]</scope>
    <source>
        <strain evidence="2 3">WILCCON 0185</strain>
    </source>
</reference>
<dbReference type="RefSeq" id="WP_406770304.1">
    <property type="nucleotide sequence ID" value="NZ_JBJHZZ010000010.1"/>
</dbReference>
<keyword evidence="3" id="KW-1185">Reference proteome</keyword>
<dbReference type="Proteomes" id="UP001623591">
    <property type="component" value="Unassembled WGS sequence"/>
</dbReference>
<comment type="caution">
    <text evidence="2">The sequence shown here is derived from an EMBL/GenBank/DDBJ whole genome shotgun (WGS) entry which is preliminary data.</text>
</comment>
<evidence type="ECO:0000256" key="1">
    <source>
        <dbReference type="SAM" id="MobiDB-lite"/>
    </source>
</evidence>
<dbReference type="EMBL" id="JBJHZZ010000010">
    <property type="protein sequence ID" value="MFL0247872.1"/>
    <property type="molecule type" value="Genomic_DNA"/>
</dbReference>
<name>A0ABW8T634_9CLOT</name>
<sequence>MMLKNSKVEIHSNIHQVCLDCESLIFCLTADYFLIQRGIVPFASALYFILLNDLRDKIYKQNLLSVKRKLSKEDRVIMTNADKNYTKEDYLQFKGIFDFCKSDTTITDENFTNGDNTQNNEENFFNNSDATTTNKNFTNGNNTQNNEENFFNNSDANTTDENFTNDGNTQTDKVYFFDKSNMSISNEDFTKENNFQYNKTYYFDKSGIPIDEHEGHKIRSKCKKIIKTCCLIQLPRGFKLTDFSPAICFNLGGLSCIKNPLIQKVTLPALECEHPKKCEVVAGYEIRAVGEVNFSVSIPIYPIDGFCYPTHSHICGSSSVPVNENISHTCCPKPCNCNEPCVEWTYAYFNAALLENECGSYIKVKIGVALEYKGECECDEE</sequence>